<dbReference type="PANTHER" id="PTHR30408:SF12">
    <property type="entry name" value="TYPE I RESTRICTION ENZYME MJAVIII SPECIFICITY SUBUNIT"/>
    <property type="match status" value="1"/>
</dbReference>
<evidence type="ECO:0000256" key="2">
    <source>
        <dbReference type="ARBA" id="ARBA00022747"/>
    </source>
</evidence>
<reference evidence="5 6" key="1">
    <citation type="submission" date="2017-09" db="EMBL/GenBank/DDBJ databases">
        <title>Depth-based differentiation of microbial function through sediment-hosted aquifers and enrichment of novel symbionts in the deep terrestrial subsurface.</title>
        <authorList>
            <person name="Probst A.J."/>
            <person name="Ladd B."/>
            <person name="Jarett J.K."/>
            <person name="Geller-Mcgrath D.E."/>
            <person name="Sieber C.M."/>
            <person name="Emerson J.B."/>
            <person name="Anantharaman K."/>
            <person name="Thomas B.C."/>
            <person name="Malmstrom R."/>
            <person name="Stieglmeier M."/>
            <person name="Klingl A."/>
            <person name="Woyke T."/>
            <person name="Ryan C.M."/>
            <person name="Banfield J.F."/>
        </authorList>
    </citation>
    <scope>NUCLEOTIDE SEQUENCE [LARGE SCALE GENOMIC DNA]</scope>
    <source>
        <strain evidence="5">CG23_combo_of_CG06-09_8_20_14_all_37_13</strain>
    </source>
</reference>
<keyword evidence="2" id="KW-0680">Restriction system</keyword>
<evidence type="ECO:0000256" key="3">
    <source>
        <dbReference type="ARBA" id="ARBA00023125"/>
    </source>
</evidence>
<evidence type="ECO:0000313" key="6">
    <source>
        <dbReference type="Proteomes" id="UP000231480"/>
    </source>
</evidence>
<dbReference type="InterPro" id="IPR000055">
    <property type="entry name" value="Restrct_endonuc_typeI_TRD"/>
</dbReference>
<accession>A0A2G9YCR4</accession>
<name>A0A2G9YCR4_9BACT</name>
<dbReference type="AlphaFoldDB" id="A0A2G9YCR4"/>
<organism evidence="5 6">
    <name type="scientific">Candidatus Portnoybacteria bacterium CG23_combo_of_CG06-09_8_20_14_all_37_13</name>
    <dbReference type="NCBI Taxonomy" id="1974819"/>
    <lineage>
        <taxon>Bacteria</taxon>
        <taxon>Candidatus Portnoyibacteriota</taxon>
    </lineage>
</organism>
<dbReference type="PANTHER" id="PTHR30408">
    <property type="entry name" value="TYPE-1 RESTRICTION ENZYME ECOKI SPECIFICITY PROTEIN"/>
    <property type="match status" value="1"/>
</dbReference>
<feature type="domain" description="Type I restriction modification DNA specificity" evidence="4">
    <location>
        <begin position="8"/>
        <end position="165"/>
    </location>
</feature>
<keyword evidence="3" id="KW-0238">DNA-binding</keyword>
<evidence type="ECO:0000259" key="4">
    <source>
        <dbReference type="Pfam" id="PF01420"/>
    </source>
</evidence>
<comment type="caution">
    <text evidence="5">The sequence shown here is derived from an EMBL/GenBank/DDBJ whole genome shotgun (WGS) entry which is preliminary data.</text>
</comment>
<dbReference type="EMBL" id="PCRH01000055">
    <property type="protein sequence ID" value="PIP16972.1"/>
    <property type="molecule type" value="Genomic_DNA"/>
</dbReference>
<dbReference type="GO" id="GO:0009307">
    <property type="term" value="P:DNA restriction-modification system"/>
    <property type="evidence" value="ECO:0007669"/>
    <property type="project" value="UniProtKB-KW"/>
</dbReference>
<proteinExistence type="inferred from homology"/>
<gene>
    <name evidence="5" type="ORF">COX44_02440</name>
</gene>
<comment type="similarity">
    <text evidence="1">Belongs to the type-I restriction system S methylase family.</text>
</comment>
<dbReference type="Pfam" id="PF01420">
    <property type="entry name" value="Methylase_S"/>
    <property type="match status" value="1"/>
</dbReference>
<evidence type="ECO:0000313" key="5">
    <source>
        <dbReference type="EMBL" id="PIP16972.1"/>
    </source>
</evidence>
<protein>
    <recommendedName>
        <fullName evidence="4">Type I restriction modification DNA specificity domain-containing protein</fullName>
    </recommendedName>
</protein>
<sequence>MTKTQSQPKNWQEEKIGNLLLGSKRQKKVKKSEYLSAGLYPIIDQGDDIIGGYTDDESNLFNGDLPMTVFGDHTRRFKYIDFPFAIGADGTQLLAPKEGMDRRFFYYALKNAPLKNYGYQRHFKYLKDTKISFPTKEEEQREISDILGSYDNLIENNTKRIKILEQIAQAIYRKMIASQESKKWEVVALRNVIDSYMGGGWGKEEPDEDHLSPAYVIRGTDIPKTSKGDISNCPLRYHTLSNLSTRALRDGDLVFEVSGGSKGQPVGRSLLITSNLLSQFKQNVICASFCKLIRPNQNKISPLQLYEQILSWYANGVIEKYQVQSTGISNFKFETFISEEKVILPPEKIRGKFDHLVYPLFNEIYSLGNQNQNLRQARDLLLPKLVTGEIEVK</sequence>
<dbReference type="SUPFAM" id="SSF116734">
    <property type="entry name" value="DNA methylase specificity domain"/>
    <property type="match status" value="2"/>
</dbReference>
<dbReference type="Proteomes" id="UP000231480">
    <property type="component" value="Unassembled WGS sequence"/>
</dbReference>
<dbReference type="InterPro" id="IPR044946">
    <property type="entry name" value="Restrct_endonuc_typeI_TRD_sf"/>
</dbReference>
<dbReference type="GO" id="GO:0003677">
    <property type="term" value="F:DNA binding"/>
    <property type="evidence" value="ECO:0007669"/>
    <property type="project" value="UniProtKB-KW"/>
</dbReference>
<evidence type="ECO:0000256" key="1">
    <source>
        <dbReference type="ARBA" id="ARBA00010923"/>
    </source>
</evidence>
<dbReference type="InterPro" id="IPR052021">
    <property type="entry name" value="Type-I_RS_S_subunit"/>
</dbReference>
<dbReference type="Gene3D" id="3.90.220.20">
    <property type="entry name" value="DNA methylase specificity domains"/>
    <property type="match status" value="2"/>
</dbReference>